<accession>A0A077QZR4</accession>
<organism evidence="2">
    <name type="scientific">Melanopsichium pennsylvanicum 4</name>
    <dbReference type="NCBI Taxonomy" id="1398559"/>
    <lineage>
        <taxon>Eukaryota</taxon>
        <taxon>Fungi</taxon>
        <taxon>Dikarya</taxon>
        <taxon>Basidiomycota</taxon>
        <taxon>Ustilaginomycotina</taxon>
        <taxon>Ustilaginomycetes</taxon>
        <taxon>Ustilaginales</taxon>
        <taxon>Ustilaginaceae</taxon>
        <taxon>Melanopsichium</taxon>
    </lineage>
</organism>
<reference evidence="2" key="1">
    <citation type="journal article" date="2014" name="Genome Biol. Evol.">
        <title>Gene Loss Rather Than Gene Gain Is Associated with a Host Jump from Monocots to Dicots in the Smut Fungus Melanopsichium pennsylvanicum.</title>
        <authorList>
            <person name="Sharma R."/>
            <person name="Mishra B."/>
            <person name="Runge F."/>
            <person name="Thines M."/>
        </authorList>
    </citation>
    <scope>NUCLEOTIDE SEQUENCE</scope>
    <source>
        <strain evidence="2">4</strain>
    </source>
</reference>
<evidence type="ECO:0000256" key="1">
    <source>
        <dbReference type="SAM" id="MobiDB-lite"/>
    </source>
</evidence>
<feature type="compositionally biased region" description="Basic and acidic residues" evidence="1">
    <location>
        <begin position="22"/>
        <end position="53"/>
    </location>
</feature>
<proteinExistence type="predicted"/>
<name>A0A077QZR4_9BASI</name>
<dbReference type="AlphaFoldDB" id="A0A077QZR4"/>
<dbReference type="EMBL" id="HG529665">
    <property type="protein sequence ID" value="CDI55795.1"/>
    <property type="molecule type" value="Genomic_DNA"/>
</dbReference>
<sequence length="73" mass="8434">MWKAATSLKKRKEGPVQKVYRRLRESDKAAETQETRERLERRGASEREQDKTAKGRKKEGGGATLMRQPWSSS</sequence>
<feature type="region of interest" description="Disordered" evidence="1">
    <location>
        <begin position="1"/>
        <end position="73"/>
    </location>
</feature>
<evidence type="ECO:0000313" key="2">
    <source>
        <dbReference type="EMBL" id="CDI55795.1"/>
    </source>
</evidence>
<protein>
    <submittedName>
        <fullName evidence="2">Uncharacterized protein</fullName>
    </submittedName>
</protein>